<comment type="caution">
    <text evidence="3">The sequence shown here is derived from an EMBL/GenBank/DDBJ whole genome shotgun (WGS) entry which is preliminary data.</text>
</comment>
<dbReference type="SUPFAM" id="SSF52821">
    <property type="entry name" value="Rhodanese/Cell cycle control phosphatase"/>
    <property type="match status" value="1"/>
</dbReference>
<feature type="region of interest" description="Disordered" evidence="1">
    <location>
        <begin position="73"/>
        <end position="95"/>
    </location>
</feature>
<organism evidence="3 4">
    <name type="scientific">Luteimicrobium album</name>
    <dbReference type="NCBI Taxonomy" id="1054550"/>
    <lineage>
        <taxon>Bacteria</taxon>
        <taxon>Bacillati</taxon>
        <taxon>Actinomycetota</taxon>
        <taxon>Actinomycetes</taxon>
        <taxon>Micrococcales</taxon>
        <taxon>Luteimicrobium</taxon>
    </lineage>
</organism>
<accession>A0ABQ6I0X0</accession>
<name>A0ABQ6I0X0_9MICO</name>
<protein>
    <recommendedName>
        <fullName evidence="2">Rhodanese domain-containing protein</fullName>
    </recommendedName>
</protein>
<evidence type="ECO:0000259" key="2">
    <source>
        <dbReference type="PROSITE" id="PS50206"/>
    </source>
</evidence>
<feature type="domain" description="Rhodanese" evidence="2">
    <location>
        <begin position="130"/>
        <end position="234"/>
    </location>
</feature>
<dbReference type="Proteomes" id="UP001157091">
    <property type="component" value="Unassembled WGS sequence"/>
</dbReference>
<sequence length="247" mass="25511">MPASKPGLCPPDGTSGGRLALMTCRPCSASGPTGVNGRAERLAMWDGAGGRRTIAGSIRSGRVTWHDDAAATRGPLASTAGGPAEGANATTDGARRARRAGGGLMSVTARPADGYAGDLTPQQAWDLLRDDPAAVLVDVRTDGEWRAIGVPDTAELGKETVFDEWVTDDGRPNPAFLDSLQAAGVTHGPVVFLCRSGQRSIGAARLATQAGIGPSYNVLEGFEGAPGLDGVRNREGWKVAGLPWKQQ</sequence>
<dbReference type="PROSITE" id="PS50206">
    <property type="entry name" value="RHODANESE_3"/>
    <property type="match status" value="1"/>
</dbReference>
<dbReference type="Gene3D" id="3.40.250.10">
    <property type="entry name" value="Rhodanese-like domain"/>
    <property type="match status" value="1"/>
</dbReference>
<dbReference type="Pfam" id="PF00581">
    <property type="entry name" value="Rhodanese"/>
    <property type="match status" value="1"/>
</dbReference>
<evidence type="ECO:0000256" key="1">
    <source>
        <dbReference type="SAM" id="MobiDB-lite"/>
    </source>
</evidence>
<gene>
    <name evidence="3" type="ORF">GCM10025864_21430</name>
</gene>
<dbReference type="SMART" id="SM00450">
    <property type="entry name" value="RHOD"/>
    <property type="match status" value="1"/>
</dbReference>
<evidence type="ECO:0000313" key="3">
    <source>
        <dbReference type="EMBL" id="GMA24384.1"/>
    </source>
</evidence>
<keyword evidence="4" id="KW-1185">Reference proteome</keyword>
<reference evidence="4" key="1">
    <citation type="journal article" date="2019" name="Int. J. Syst. Evol. Microbiol.">
        <title>The Global Catalogue of Microorganisms (GCM) 10K type strain sequencing project: providing services to taxonomists for standard genome sequencing and annotation.</title>
        <authorList>
            <consortium name="The Broad Institute Genomics Platform"/>
            <consortium name="The Broad Institute Genome Sequencing Center for Infectious Disease"/>
            <person name="Wu L."/>
            <person name="Ma J."/>
        </authorList>
    </citation>
    <scope>NUCLEOTIDE SEQUENCE [LARGE SCALE GENOMIC DNA]</scope>
    <source>
        <strain evidence="4">NBRC 106348</strain>
    </source>
</reference>
<dbReference type="InterPro" id="IPR036873">
    <property type="entry name" value="Rhodanese-like_dom_sf"/>
</dbReference>
<dbReference type="EMBL" id="BSUK01000001">
    <property type="protein sequence ID" value="GMA24384.1"/>
    <property type="molecule type" value="Genomic_DNA"/>
</dbReference>
<proteinExistence type="predicted"/>
<dbReference type="InterPro" id="IPR001763">
    <property type="entry name" value="Rhodanese-like_dom"/>
</dbReference>
<evidence type="ECO:0000313" key="4">
    <source>
        <dbReference type="Proteomes" id="UP001157091"/>
    </source>
</evidence>